<gene>
    <name evidence="2" type="ORF">E4K67_20940</name>
</gene>
<protein>
    <submittedName>
        <fullName evidence="2">Acyl dehydratase</fullName>
    </submittedName>
</protein>
<dbReference type="PANTHER" id="PTHR43841">
    <property type="entry name" value="3-HYDROXYACYL-THIOESTER DEHYDRATASE HTDX-RELATED"/>
    <property type="match status" value="1"/>
</dbReference>
<dbReference type="InterPro" id="IPR003965">
    <property type="entry name" value="Fatty_acid_synthase"/>
</dbReference>
<dbReference type="InterPro" id="IPR029069">
    <property type="entry name" value="HotDog_dom_sf"/>
</dbReference>
<dbReference type="GO" id="GO:0005835">
    <property type="term" value="C:fatty acid synthase complex"/>
    <property type="evidence" value="ECO:0007669"/>
    <property type="project" value="InterPro"/>
</dbReference>
<sequence>MKSLSNYKVSDRLPIREWVPSNVQIRQYAEASGDFNPIHLDDNYARQAGLGGMIAHGMLTMAQMAAMLTDWIGKEGRISKLDVRFVQVVRPGDKITFGGSIKACSGNILVCDIEALNDTGDIVLAGSALISQY</sequence>
<organism evidence="2 3">
    <name type="scientific">Desulfosporosinus fructosivorans</name>
    <dbReference type="NCBI Taxonomy" id="2018669"/>
    <lineage>
        <taxon>Bacteria</taxon>
        <taxon>Bacillati</taxon>
        <taxon>Bacillota</taxon>
        <taxon>Clostridia</taxon>
        <taxon>Eubacteriales</taxon>
        <taxon>Desulfitobacteriaceae</taxon>
        <taxon>Desulfosporosinus</taxon>
    </lineage>
</organism>
<name>A0A4Z0R151_9FIRM</name>
<keyword evidence="3" id="KW-1185">Reference proteome</keyword>
<dbReference type="Pfam" id="PF01575">
    <property type="entry name" value="MaoC_dehydratas"/>
    <property type="match status" value="1"/>
</dbReference>
<dbReference type="GO" id="GO:0004312">
    <property type="term" value="F:fatty acid synthase activity"/>
    <property type="evidence" value="ECO:0007669"/>
    <property type="project" value="InterPro"/>
</dbReference>
<dbReference type="EMBL" id="SPQQ01000008">
    <property type="protein sequence ID" value="TGE36394.1"/>
    <property type="molecule type" value="Genomic_DNA"/>
</dbReference>
<dbReference type="AlphaFoldDB" id="A0A4Z0R151"/>
<dbReference type="RefSeq" id="WP_135550268.1">
    <property type="nucleotide sequence ID" value="NZ_SPQQ01000008.1"/>
</dbReference>
<dbReference type="OrthoDB" id="9801625at2"/>
<dbReference type="PANTHER" id="PTHR43841:SF3">
    <property type="entry name" value="(3R)-HYDROXYACYL-ACP DEHYDRATASE SUBUNIT HADB"/>
    <property type="match status" value="1"/>
</dbReference>
<accession>A0A4Z0R151</accession>
<dbReference type="Proteomes" id="UP000298460">
    <property type="component" value="Unassembled WGS sequence"/>
</dbReference>
<feature type="domain" description="MaoC-like" evidence="1">
    <location>
        <begin position="22"/>
        <end position="97"/>
    </location>
</feature>
<reference evidence="2 3" key="1">
    <citation type="submission" date="2019-03" db="EMBL/GenBank/DDBJ databases">
        <title>Draft Genome Sequence of Desulfosporosinus fructosivorans Strain 63.6F, Isolated from Marine Sediment in the Baltic Sea.</title>
        <authorList>
            <person name="Hausmann B."/>
            <person name="Vandieken V."/>
            <person name="Pjevac P."/>
            <person name="Schreck K."/>
            <person name="Herbold C.W."/>
            <person name="Loy A."/>
        </authorList>
    </citation>
    <scope>NUCLEOTIDE SEQUENCE [LARGE SCALE GENOMIC DNA]</scope>
    <source>
        <strain evidence="2 3">63.6F</strain>
    </source>
</reference>
<dbReference type="Gene3D" id="3.10.129.10">
    <property type="entry name" value="Hotdog Thioesterase"/>
    <property type="match status" value="1"/>
</dbReference>
<evidence type="ECO:0000313" key="3">
    <source>
        <dbReference type="Proteomes" id="UP000298460"/>
    </source>
</evidence>
<evidence type="ECO:0000313" key="2">
    <source>
        <dbReference type="EMBL" id="TGE36394.1"/>
    </source>
</evidence>
<proteinExistence type="predicted"/>
<evidence type="ECO:0000259" key="1">
    <source>
        <dbReference type="Pfam" id="PF01575"/>
    </source>
</evidence>
<comment type="caution">
    <text evidence="2">The sequence shown here is derived from an EMBL/GenBank/DDBJ whole genome shotgun (WGS) entry which is preliminary data.</text>
</comment>
<dbReference type="SUPFAM" id="SSF54637">
    <property type="entry name" value="Thioesterase/thiol ester dehydrase-isomerase"/>
    <property type="match status" value="1"/>
</dbReference>
<dbReference type="GO" id="GO:0006633">
    <property type="term" value="P:fatty acid biosynthetic process"/>
    <property type="evidence" value="ECO:0007669"/>
    <property type="project" value="InterPro"/>
</dbReference>
<dbReference type="InterPro" id="IPR002539">
    <property type="entry name" value="MaoC-like_dom"/>
</dbReference>
<dbReference type="PRINTS" id="PR01483">
    <property type="entry name" value="FASYNTHASE"/>
</dbReference>